<evidence type="ECO:0000256" key="2">
    <source>
        <dbReference type="ARBA" id="ARBA00022729"/>
    </source>
</evidence>
<reference evidence="7" key="1">
    <citation type="journal article" date="2020" name="mSystems">
        <title>Genome- and Community-Level Interaction Insights into Carbon Utilization and Element Cycling Functions of Hydrothermarchaeota in Hydrothermal Sediment.</title>
        <authorList>
            <person name="Zhou Z."/>
            <person name="Liu Y."/>
            <person name="Xu W."/>
            <person name="Pan J."/>
            <person name="Luo Z.H."/>
            <person name="Li M."/>
        </authorList>
    </citation>
    <scope>NUCLEOTIDE SEQUENCE [LARGE SCALE GENOMIC DNA]</scope>
    <source>
        <strain evidence="7">HyVt-489</strain>
    </source>
</reference>
<feature type="non-terminal residue" evidence="7">
    <location>
        <position position="376"/>
    </location>
</feature>
<feature type="compositionally biased region" description="Basic and acidic residues" evidence="4">
    <location>
        <begin position="64"/>
        <end position="74"/>
    </location>
</feature>
<dbReference type="Proteomes" id="UP000886042">
    <property type="component" value="Unassembled WGS sequence"/>
</dbReference>
<keyword evidence="2 5" id="KW-0732">Signal</keyword>
<dbReference type="GO" id="GO:0006865">
    <property type="term" value="P:amino acid transport"/>
    <property type="evidence" value="ECO:0007669"/>
    <property type="project" value="UniProtKB-KW"/>
</dbReference>
<evidence type="ECO:0000256" key="4">
    <source>
        <dbReference type="SAM" id="MobiDB-lite"/>
    </source>
</evidence>
<keyword evidence="3" id="KW-0029">Amino-acid transport</keyword>
<dbReference type="PANTHER" id="PTHR30483">
    <property type="entry name" value="LEUCINE-SPECIFIC-BINDING PROTEIN"/>
    <property type="match status" value="1"/>
</dbReference>
<gene>
    <name evidence="7" type="ORF">ENJ46_04000</name>
</gene>
<dbReference type="InterPro" id="IPR051010">
    <property type="entry name" value="BCAA_transport"/>
</dbReference>
<keyword evidence="3" id="KW-0813">Transport</keyword>
<feature type="signal peptide" evidence="5">
    <location>
        <begin position="1"/>
        <end position="41"/>
    </location>
</feature>
<dbReference type="AlphaFoldDB" id="A0A7C3C9J0"/>
<dbReference type="EMBL" id="DRMN01000263">
    <property type="protein sequence ID" value="HFB55066.1"/>
    <property type="molecule type" value="Genomic_DNA"/>
</dbReference>
<evidence type="ECO:0000256" key="1">
    <source>
        <dbReference type="ARBA" id="ARBA00010062"/>
    </source>
</evidence>
<dbReference type="InterPro" id="IPR028082">
    <property type="entry name" value="Peripla_BP_I"/>
</dbReference>
<evidence type="ECO:0000259" key="6">
    <source>
        <dbReference type="Pfam" id="PF13458"/>
    </source>
</evidence>
<sequence>MMDKATRNMTKVNSMTARIFLTHLRLSVLAITTIAFLSACATTTPQGPAYPRTQDQPYSNGSTDIDRPQDRPDEPDTPEDTDTDLAQNGLTPAFMDGKSIKRIALILPFSARSKRLREEAASMLKSAEMALFDANDDDLLLIALDSAGTPQGAALSAHQARDQGADIILGPILATSVTAASEAVQESGIPVIAFSTDSAVSGGNVFLLSFPPEAEVKRITQFAASSGAQSFAFLGPNSNYGRRVLSAYKDEITNLGARLNGVESYRGKTIDSMQDPAEKLSKLYVDALDENDPKHVAFQAVLLPEGGTALRSLAPLLTYFDDSLRNVQFMGTGLWHKDEVVKEPALNGGIFAGPDLDARKNFNASYDAKYAQEPSR</sequence>
<dbReference type="InterPro" id="IPR028081">
    <property type="entry name" value="Leu-bd"/>
</dbReference>
<proteinExistence type="inferred from homology"/>
<organism evidence="7">
    <name type="scientific">Hellea balneolensis</name>
    <dbReference type="NCBI Taxonomy" id="287478"/>
    <lineage>
        <taxon>Bacteria</taxon>
        <taxon>Pseudomonadati</taxon>
        <taxon>Pseudomonadota</taxon>
        <taxon>Alphaproteobacteria</taxon>
        <taxon>Maricaulales</taxon>
        <taxon>Robiginitomaculaceae</taxon>
        <taxon>Hellea</taxon>
    </lineage>
</organism>
<dbReference type="PANTHER" id="PTHR30483:SF6">
    <property type="entry name" value="PERIPLASMIC BINDING PROTEIN OF ABC TRANSPORTER FOR NATURAL AMINO ACIDS"/>
    <property type="match status" value="1"/>
</dbReference>
<feature type="chain" id="PRO_5028319561" evidence="5">
    <location>
        <begin position="42"/>
        <end position="376"/>
    </location>
</feature>
<feature type="compositionally biased region" description="Polar residues" evidence="4">
    <location>
        <begin position="53"/>
        <end position="63"/>
    </location>
</feature>
<dbReference type="CDD" id="cd06339">
    <property type="entry name" value="PBP1_YraM_LppC_lipoprotein-like"/>
    <property type="match status" value="1"/>
</dbReference>
<dbReference type="Gene3D" id="3.40.50.2300">
    <property type="match status" value="2"/>
</dbReference>
<protein>
    <submittedName>
        <fullName evidence="7">Penicillin-binding protein activator</fullName>
    </submittedName>
</protein>
<name>A0A7C3C9J0_9PROT</name>
<comment type="similarity">
    <text evidence="1">Belongs to the leucine-binding protein family.</text>
</comment>
<accession>A0A7C3C9J0</accession>
<dbReference type="Pfam" id="PF13458">
    <property type="entry name" value="Peripla_BP_6"/>
    <property type="match status" value="1"/>
</dbReference>
<feature type="region of interest" description="Disordered" evidence="4">
    <location>
        <begin position="44"/>
        <end position="91"/>
    </location>
</feature>
<comment type="caution">
    <text evidence="7">The sequence shown here is derived from an EMBL/GenBank/DDBJ whole genome shotgun (WGS) entry which is preliminary data.</text>
</comment>
<evidence type="ECO:0000256" key="3">
    <source>
        <dbReference type="ARBA" id="ARBA00022970"/>
    </source>
</evidence>
<feature type="domain" description="Leucine-binding protein" evidence="6">
    <location>
        <begin position="102"/>
        <end position="374"/>
    </location>
</feature>
<evidence type="ECO:0000256" key="5">
    <source>
        <dbReference type="SAM" id="SignalP"/>
    </source>
</evidence>
<evidence type="ECO:0000313" key="7">
    <source>
        <dbReference type="EMBL" id="HFB55066.1"/>
    </source>
</evidence>
<dbReference type="SUPFAM" id="SSF53822">
    <property type="entry name" value="Periplasmic binding protein-like I"/>
    <property type="match status" value="1"/>
</dbReference>